<dbReference type="Proteomes" id="UP001329825">
    <property type="component" value="Chromosome 7"/>
</dbReference>
<evidence type="ECO:0000313" key="2">
    <source>
        <dbReference type="EMBL" id="WRT68536.1"/>
    </source>
</evidence>
<organism evidence="2 3">
    <name type="scientific">Kwoniella shivajii</name>
    <dbReference type="NCBI Taxonomy" id="564305"/>
    <lineage>
        <taxon>Eukaryota</taxon>
        <taxon>Fungi</taxon>
        <taxon>Dikarya</taxon>
        <taxon>Basidiomycota</taxon>
        <taxon>Agaricomycotina</taxon>
        <taxon>Tremellomycetes</taxon>
        <taxon>Tremellales</taxon>
        <taxon>Cryptococcaceae</taxon>
        <taxon>Kwoniella</taxon>
    </lineage>
</organism>
<feature type="compositionally biased region" description="Basic residues" evidence="1">
    <location>
        <begin position="23"/>
        <end position="43"/>
    </location>
</feature>
<dbReference type="EMBL" id="CP141887">
    <property type="protein sequence ID" value="WRT68536.1"/>
    <property type="molecule type" value="Genomic_DNA"/>
</dbReference>
<protein>
    <submittedName>
        <fullName evidence="2">Uncharacterized protein</fullName>
    </submittedName>
</protein>
<gene>
    <name evidence="2" type="ORF">IL334_005513</name>
</gene>
<reference evidence="2 3" key="1">
    <citation type="submission" date="2024-01" db="EMBL/GenBank/DDBJ databases">
        <title>Comparative genomics of Cryptococcus and Kwoniella reveals pathogenesis evolution and contrasting modes of karyotype evolution via chromosome fusion or intercentromeric recombination.</title>
        <authorList>
            <person name="Coelho M.A."/>
            <person name="David-Palma M."/>
            <person name="Shea T."/>
            <person name="Bowers K."/>
            <person name="McGinley-Smith S."/>
            <person name="Mohammad A.W."/>
            <person name="Gnirke A."/>
            <person name="Yurkov A.M."/>
            <person name="Nowrousian M."/>
            <person name="Sun S."/>
            <person name="Cuomo C.A."/>
            <person name="Heitman J."/>
        </authorList>
    </citation>
    <scope>NUCLEOTIDE SEQUENCE [LARGE SCALE GENOMIC DNA]</scope>
    <source>
        <strain evidence="2">CBS 11374</strain>
    </source>
</reference>
<proteinExistence type="predicted"/>
<evidence type="ECO:0000256" key="1">
    <source>
        <dbReference type="SAM" id="MobiDB-lite"/>
    </source>
</evidence>
<sequence length="155" mass="18116">MTASNFIKDTRPRLPSSFRKTKLPTRKRTSVHPRHLTSKHRFSSTKSNEHLPTAYTGRQRHHGEDCVPSTYIFIGRSRNPPFVFSSSGPLTLTNMIWLKTGQVDEEYYLMENDMARHSRPEGRIWEVAWRQYKRKVHLGREEGEGKRFVDLSSAD</sequence>
<dbReference type="RefSeq" id="XP_062793276.1">
    <property type="nucleotide sequence ID" value="XM_062937225.1"/>
</dbReference>
<accession>A0ABZ1D3X3</accession>
<name>A0ABZ1D3X3_9TREE</name>
<keyword evidence="3" id="KW-1185">Reference proteome</keyword>
<feature type="region of interest" description="Disordered" evidence="1">
    <location>
        <begin position="23"/>
        <end position="50"/>
    </location>
</feature>
<evidence type="ECO:0000313" key="3">
    <source>
        <dbReference type="Proteomes" id="UP001329825"/>
    </source>
</evidence>
<dbReference type="GeneID" id="87957644"/>